<proteinExistence type="predicted"/>
<accession>A0A2U7NEV9</accession>
<dbReference type="Gene3D" id="2.30.30.320">
    <property type="entry name" value="DUF1653-like domain"/>
    <property type="match status" value="1"/>
</dbReference>
<reference evidence="1 2" key="1">
    <citation type="submission" date="2017-04" db="EMBL/GenBank/DDBJ databases">
        <title>Isolation of lytic bacteriophages infecting Pseudomonas strains for biocontrol of fish and shrimp spoilage during chilled storage.</title>
        <authorList>
            <person name="Yang Z."/>
            <person name="Tao X."/>
            <person name="Gao L."/>
            <person name="Rao S."/>
        </authorList>
    </citation>
    <scope>NUCLEOTIDE SEQUENCE [LARGE SCALE GENOMIC DNA]</scope>
</reference>
<gene>
    <name evidence="1" type="ORF">PspYZU01_16</name>
</gene>
<sequence>MKFFETKTPMAEGQIWRHHSGRLYRVVSIGYDDKGTAVVIHQGTTDGIVHVRSLGNFLGVVPATMEPRFVLVQEPDTKE</sequence>
<organism evidence="1 2">
    <name type="scientific">Pseudomonas phage PspYZU01</name>
    <dbReference type="NCBI Taxonomy" id="1983555"/>
    <lineage>
        <taxon>Viruses</taxon>
        <taxon>Duplodnaviria</taxon>
        <taxon>Heunggongvirae</taxon>
        <taxon>Uroviricota</taxon>
        <taxon>Caudoviricetes</taxon>
        <taxon>Casjensviridae</taxon>
        <taxon>Phobosvirus</taxon>
        <taxon>Phobosvirus PspYZU01</taxon>
    </lineage>
</organism>
<dbReference type="EMBL" id="KY971609">
    <property type="protein sequence ID" value="ASD51901.1"/>
    <property type="molecule type" value="Genomic_DNA"/>
</dbReference>
<protein>
    <submittedName>
        <fullName evidence="1">Uncharacterized protein</fullName>
    </submittedName>
</protein>
<name>A0A2U7NEV9_9CAUD</name>
<evidence type="ECO:0000313" key="1">
    <source>
        <dbReference type="EMBL" id="ASD51901.1"/>
    </source>
</evidence>
<evidence type="ECO:0000313" key="2">
    <source>
        <dbReference type="Proteomes" id="UP000248142"/>
    </source>
</evidence>
<dbReference type="Proteomes" id="UP000248142">
    <property type="component" value="Segment"/>
</dbReference>
<dbReference type="InterPro" id="IPR037135">
    <property type="entry name" value="DUF1653-like_dom_sf"/>
</dbReference>
<keyword evidence="2" id="KW-1185">Reference proteome</keyword>